<evidence type="ECO:0000256" key="8">
    <source>
        <dbReference type="SAM" id="Coils"/>
    </source>
</evidence>
<dbReference type="EC" id="2.7.13.3" evidence="2"/>
<dbReference type="GO" id="GO:0016020">
    <property type="term" value="C:membrane"/>
    <property type="evidence" value="ECO:0007669"/>
    <property type="project" value="InterPro"/>
</dbReference>
<protein>
    <recommendedName>
        <fullName evidence="2">histidine kinase</fullName>
        <ecNumber evidence="2">2.7.13.3</ecNumber>
    </recommendedName>
</protein>
<evidence type="ECO:0000256" key="5">
    <source>
        <dbReference type="ARBA" id="ARBA00022777"/>
    </source>
</evidence>
<dbReference type="InterPro" id="IPR050640">
    <property type="entry name" value="Bact_2-comp_sensor_kinase"/>
</dbReference>
<keyword evidence="12" id="KW-1185">Reference proteome</keyword>
<keyword evidence="4" id="KW-0547">Nucleotide-binding</keyword>
<dbReference type="GO" id="GO:0000155">
    <property type="term" value="F:phosphorelay sensor kinase activity"/>
    <property type="evidence" value="ECO:0007669"/>
    <property type="project" value="InterPro"/>
</dbReference>
<dbReference type="OrthoDB" id="9776552at2"/>
<evidence type="ECO:0000256" key="9">
    <source>
        <dbReference type="SAM" id="Phobius"/>
    </source>
</evidence>
<evidence type="ECO:0000256" key="4">
    <source>
        <dbReference type="ARBA" id="ARBA00022741"/>
    </source>
</evidence>
<dbReference type="InterPro" id="IPR004358">
    <property type="entry name" value="Sig_transdc_His_kin-like_C"/>
</dbReference>
<keyword evidence="9" id="KW-1133">Transmembrane helix</keyword>
<evidence type="ECO:0000313" key="11">
    <source>
        <dbReference type="EMBL" id="AZN40319.1"/>
    </source>
</evidence>
<name>A0A3Q8X6E8_9BACL</name>
<dbReference type="Pfam" id="PF02518">
    <property type="entry name" value="HATPase_c"/>
    <property type="match status" value="1"/>
</dbReference>
<evidence type="ECO:0000259" key="10">
    <source>
        <dbReference type="PROSITE" id="PS50109"/>
    </source>
</evidence>
<dbReference type="PANTHER" id="PTHR34220">
    <property type="entry name" value="SENSOR HISTIDINE KINASE YPDA"/>
    <property type="match status" value="1"/>
</dbReference>
<dbReference type="InterPro" id="IPR005467">
    <property type="entry name" value="His_kinase_dom"/>
</dbReference>
<dbReference type="Proteomes" id="UP000272528">
    <property type="component" value="Chromosome"/>
</dbReference>
<dbReference type="RefSeq" id="WP_126015550.1">
    <property type="nucleotide sequence ID" value="NZ_CP034437.1"/>
</dbReference>
<dbReference type="AlphaFoldDB" id="A0A3Q8X6E8"/>
<feature type="transmembrane region" description="Helical" evidence="9">
    <location>
        <begin position="294"/>
        <end position="316"/>
    </location>
</feature>
<evidence type="ECO:0000256" key="2">
    <source>
        <dbReference type="ARBA" id="ARBA00012438"/>
    </source>
</evidence>
<dbReference type="KEGG" id="palb:EJC50_12185"/>
<dbReference type="PANTHER" id="PTHR34220:SF7">
    <property type="entry name" value="SENSOR HISTIDINE KINASE YPDA"/>
    <property type="match status" value="1"/>
</dbReference>
<keyword evidence="8" id="KW-0175">Coiled coil</keyword>
<keyword evidence="9" id="KW-0812">Transmembrane</keyword>
<dbReference type="EMBL" id="CP034437">
    <property type="protein sequence ID" value="AZN40319.1"/>
    <property type="molecule type" value="Genomic_DNA"/>
</dbReference>
<proteinExistence type="predicted"/>
<dbReference type="GO" id="GO:0005524">
    <property type="term" value="F:ATP binding"/>
    <property type="evidence" value="ECO:0007669"/>
    <property type="project" value="UniProtKB-KW"/>
</dbReference>
<sequence>MIMQKLRRVFHTNTLMFKLVAVMILNILIPILLIGSISFYSIYSILQNKIEKGVQTNLNEISQGLQTALDNLGYASRQLTLDGDIGKRLEQYLNPAVPNNLKSDIQSDIESRLNLISYANQGLGTMFYFIPAQHRTMFETMLLKKGANPMDMPLLGADPLTRYQGPHKSIYLYSDNTVLSIVQEMTGNPNIPKTYVYIETNYKLFKDLLAKNNFGFNVRYVILGKNRQVLYSELNDAYPPGAFISQDYVKTDTKSSSQADLRLFEVEGAGGWSIIAAASKKDLRGEITSWAVKYAAVAIFSLLLSLLLAWLIWRFIYRKMSQLKREIQLTGEYRFDAPVTQVNVVEFDDLIYRFHGMREKIVELLEEVEQKEKNKRMLEVQKLKYQINPHFIHNTLNTIQWIARINKQEEIVSLVSVFSRILHYNLGKEGEIVTVREEIEALKDYVTLQKIRYNHQFGVEFHVDEATLSLPIVRFLMQPIVENAMYHGFNDDDGTISIHVRLDSDDHFSLIVEDNGQGMDERTLQGMMNAEDGDRKRSGMGIGLRFVDQTIKQYFGVGYGLHIQSELGRGTRVMVRLPIIEHTREEEHP</sequence>
<evidence type="ECO:0000313" key="12">
    <source>
        <dbReference type="Proteomes" id="UP000272528"/>
    </source>
</evidence>
<evidence type="ECO:0000256" key="7">
    <source>
        <dbReference type="ARBA" id="ARBA00023012"/>
    </source>
</evidence>
<dbReference type="PROSITE" id="PS50109">
    <property type="entry name" value="HIS_KIN"/>
    <property type="match status" value="1"/>
</dbReference>
<keyword evidence="9" id="KW-0472">Membrane</keyword>
<dbReference type="Gene3D" id="3.30.565.10">
    <property type="entry name" value="Histidine kinase-like ATPase, C-terminal domain"/>
    <property type="match status" value="1"/>
</dbReference>
<dbReference type="InterPro" id="IPR003594">
    <property type="entry name" value="HATPase_dom"/>
</dbReference>
<dbReference type="SUPFAM" id="SSF55874">
    <property type="entry name" value="ATPase domain of HSP90 chaperone/DNA topoisomerase II/histidine kinase"/>
    <property type="match status" value="1"/>
</dbReference>
<dbReference type="PRINTS" id="PR00344">
    <property type="entry name" value="BCTRLSENSOR"/>
</dbReference>
<keyword evidence="3" id="KW-0808">Transferase</keyword>
<dbReference type="Gene3D" id="6.10.340.10">
    <property type="match status" value="1"/>
</dbReference>
<accession>A0A3Q8X6E8</accession>
<dbReference type="InterPro" id="IPR036890">
    <property type="entry name" value="HATPase_C_sf"/>
</dbReference>
<evidence type="ECO:0000256" key="3">
    <source>
        <dbReference type="ARBA" id="ARBA00022679"/>
    </source>
</evidence>
<feature type="domain" description="Histidine kinase" evidence="10">
    <location>
        <begin position="476"/>
        <end position="581"/>
    </location>
</feature>
<reference evidence="12" key="1">
    <citation type="submission" date="2018-12" db="EMBL/GenBank/DDBJ databases">
        <title>Genome sequence of Peanibacillus sp.</title>
        <authorList>
            <person name="Subramani G."/>
            <person name="Srinivasan S."/>
            <person name="Kim M.K."/>
        </authorList>
    </citation>
    <scope>NUCLEOTIDE SEQUENCE [LARGE SCALE GENOMIC DNA]</scope>
    <source>
        <strain evidence="12">18JY67-1</strain>
    </source>
</reference>
<comment type="catalytic activity">
    <reaction evidence="1">
        <text>ATP + protein L-histidine = ADP + protein N-phospho-L-histidine.</text>
        <dbReference type="EC" id="2.7.13.3"/>
    </reaction>
</comment>
<feature type="coiled-coil region" evidence="8">
    <location>
        <begin position="354"/>
        <end position="388"/>
    </location>
</feature>
<keyword evidence="7" id="KW-0902">Two-component regulatory system</keyword>
<evidence type="ECO:0000256" key="1">
    <source>
        <dbReference type="ARBA" id="ARBA00000085"/>
    </source>
</evidence>
<organism evidence="11 12">
    <name type="scientific">Paenibacillus albus</name>
    <dbReference type="NCBI Taxonomy" id="2495582"/>
    <lineage>
        <taxon>Bacteria</taxon>
        <taxon>Bacillati</taxon>
        <taxon>Bacillota</taxon>
        <taxon>Bacilli</taxon>
        <taxon>Bacillales</taxon>
        <taxon>Paenibacillaceae</taxon>
        <taxon>Paenibacillus</taxon>
    </lineage>
</organism>
<dbReference type="Pfam" id="PF06580">
    <property type="entry name" value="His_kinase"/>
    <property type="match status" value="1"/>
</dbReference>
<feature type="transmembrane region" description="Helical" evidence="9">
    <location>
        <begin position="20"/>
        <end position="43"/>
    </location>
</feature>
<dbReference type="InterPro" id="IPR010559">
    <property type="entry name" value="Sig_transdc_His_kin_internal"/>
</dbReference>
<gene>
    <name evidence="11" type="ORF">EJC50_12185</name>
</gene>
<dbReference type="SMART" id="SM00387">
    <property type="entry name" value="HATPase_c"/>
    <property type="match status" value="1"/>
</dbReference>
<keyword evidence="6" id="KW-0067">ATP-binding</keyword>
<keyword evidence="5 11" id="KW-0418">Kinase</keyword>
<evidence type="ECO:0000256" key="6">
    <source>
        <dbReference type="ARBA" id="ARBA00022840"/>
    </source>
</evidence>